<protein>
    <submittedName>
        <fullName evidence="1">Uncharacterized protein</fullName>
    </submittedName>
</protein>
<name>W7E864_BIPV3</name>
<dbReference type="GeneID" id="26248008"/>
<dbReference type="AlphaFoldDB" id="W7E864"/>
<sequence length="74" mass="8317">FSDKAFMLLGHYSYARKDAGLRLLSGRHARATYYSTVLSPKPSCFYLTPGIAYSANHCREHLLLMTLRNGLHVG</sequence>
<dbReference type="Proteomes" id="UP000054337">
    <property type="component" value="Unassembled WGS sequence"/>
</dbReference>
<organism evidence="1 2">
    <name type="scientific">Bipolaris victoriae (strain FI3)</name>
    <name type="common">Victoria blight of oats agent</name>
    <name type="synonym">Cochliobolus victoriae</name>
    <dbReference type="NCBI Taxonomy" id="930091"/>
    <lineage>
        <taxon>Eukaryota</taxon>
        <taxon>Fungi</taxon>
        <taxon>Dikarya</taxon>
        <taxon>Ascomycota</taxon>
        <taxon>Pezizomycotina</taxon>
        <taxon>Dothideomycetes</taxon>
        <taxon>Pleosporomycetidae</taxon>
        <taxon>Pleosporales</taxon>
        <taxon>Pleosporineae</taxon>
        <taxon>Pleosporaceae</taxon>
        <taxon>Bipolaris</taxon>
    </lineage>
</organism>
<dbReference type="EMBL" id="KI968737">
    <property type="protein sequence ID" value="EUN26648.1"/>
    <property type="molecule type" value="Genomic_DNA"/>
</dbReference>
<gene>
    <name evidence="1" type="ORF">COCVIDRAFT_100277</name>
</gene>
<feature type="non-terminal residue" evidence="1">
    <location>
        <position position="1"/>
    </location>
</feature>
<dbReference type="HOGENOM" id="CLU_2694404_0_0_1"/>
<dbReference type="RefSeq" id="XP_014556234.1">
    <property type="nucleotide sequence ID" value="XM_014700748.1"/>
</dbReference>
<keyword evidence="2" id="KW-1185">Reference proteome</keyword>
<evidence type="ECO:0000313" key="2">
    <source>
        <dbReference type="Proteomes" id="UP000054337"/>
    </source>
</evidence>
<reference evidence="1 2" key="1">
    <citation type="journal article" date="2013" name="PLoS Genet.">
        <title>Comparative genome structure, secondary metabolite, and effector coding capacity across Cochliobolus pathogens.</title>
        <authorList>
            <person name="Condon B.J."/>
            <person name="Leng Y."/>
            <person name="Wu D."/>
            <person name="Bushley K.E."/>
            <person name="Ohm R.A."/>
            <person name="Otillar R."/>
            <person name="Martin J."/>
            <person name="Schackwitz W."/>
            <person name="Grimwood J."/>
            <person name="MohdZainudin N."/>
            <person name="Xue C."/>
            <person name="Wang R."/>
            <person name="Manning V.A."/>
            <person name="Dhillon B."/>
            <person name="Tu Z.J."/>
            <person name="Steffenson B.J."/>
            <person name="Salamov A."/>
            <person name="Sun H."/>
            <person name="Lowry S."/>
            <person name="LaButti K."/>
            <person name="Han J."/>
            <person name="Copeland A."/>
            <person name="Lindquist E."/>
            <person name="Barry K."/>
            <person name="Schmutz J."/>
            <person name="Baker S.E."/>
            <person name="Ciuffetti L.M."/>
            <person name="Grigoriev I.V."/>
            <person name="Zhong S."/>
            <person name="Turgeon B.G."/>
        </authorList>
    </citation>
    <scope>NUCLEOTIDE SEQUENCE [LARGE SCALE GENOMIC DNA]</scope>
    <source>
        <strain evidence="1 2">FI3</strain>
    </source>
</reference>
<proteinExistence type="predicted"/>
<accession>W7E864</accession>
<evidence type="ECO:0000313" key="1">
    <source>
        <dbReference type="EMBL" id="EUN26648.1"/>
    </source>
</evidence>